<accession>N4V3Z6</accession>
<proteinExistence type="predicted"/>
<evidence type="ECO:0000313" key="2">
    <source>
        <dbReference type="Proteomes" id="UP000016928"/>
    </source>
</evidence>
<organism evidence="1 2">
    <name type="scientific">Fusarium oxysporum f. sp. cubense (strain race 1)</name>
    <name type="common">Panama disease fungus</name>
    <dbReference type="NCBI Taxonomy" id="1229664"/>
    <lineage>
        <taxon>Eukaryota</taxon>
        <taxon>Fungi</taxon>
        <taxon>Dikarya</taxon>
        <taxon>Ascomycota</taxon>
        <taxon>Pezizomycotina</taxon>
        <taxon>Sordariomycetes</taxon>
        <taxon>Hypocreomycetidae</taxon>
        <taxon>Hypocreales</taxon>
        <taxon>Nectriaceae</taxon>
        <taxon>Fusarium</taxon>
        <taxon>Fusarium oxysporum species complex</taxon>
    </lineage>
</organism>
<reference evidence="2" key="1">
    <citation type="submission" date="2012-09" db="EMBL/GenBank/DDBJ databases">
        <title>Genome sequencing and comparative transcriptomics of race 1 and race 4 of banana pathogen: Fusarium oxysporum f. sp. cubense.</title>
        <authorList>
            <person name="Fang X."/>
            <person name="Huang J."/>
        </authorList>
    </citation>
    <scope>NUCLEOTIDE SEQUENCE [LARGE SCALE GENOMIC DNA]</scope>
    <source>
        <strain evidence="2">race 1</strain>
    </source>
</reference>
<gene>
    <name evidence="1" type="ORF">FOC1_g10003915</name>
</gene>
<feature type="non-terminal residue" evidence="1">
    <location>
        <position position="1"/>
    </location>
</feature>
<dbReference type="Proteomes" id="UP000016928">
    <property type="component" value="Unassembled WGS sequence"/>
</dbReference>
<evidence type="ECO:0000313" key="1">
    <source>
        <dbReference type="EMBL" id="ENH75751.1"/>
    </source>
</evidence>
<dbReference type="AlphaFoldDB" id="N4V3Z6"/>
<reference evidence="2" key="2">
    <citation type="journal article" date="2014" name="PLoS ONE">
        <title>Genome and Transcriptome Analysis of the Fungal Pathogen Fusarium oxysporum f. sp. cubense Causing Banana Vascular Wilt Disease.</title>
        <authorList>
            <person name="Guo L."/>
            <person name="Han L."/>
            <person name="Yang L."/>
            <person name="Zeng H."/>
            <person name="Fan D."/>
            <person name="Zhu Y."/>
            <person name="Feng Y."/>
            <person name="Wang G."/>
            <person name="Peng C."/>
            <person name="Jiang X."/>
            <person name="Zhou D."/>
            <person name="Ni P."/>
            <person name="Liang C."/>
            <person name="Liu L."/>
            <person name="Wang J."/>
            <person name="Mao C."/>
            <person name="Fang X."/>
            <person name="Peng M."/>
            <person name="Huang J."/>
        </authorList>
    </citation>
    <scope>NUCLEOTIDE SEQUENCE [LARGE SCALE GENOMIC DNA]</scope>
    <source>
        <strain evidence="2">race 1</strain>
    </source>
</reference>
<dbReference type="VEuPathDB" id="FungiDB:FOC1_g10003915"/>
<name>N4V3Z6_FUSC1</name>
<dbReference type="HOGENOM" id="CLU_3037905_0_0_1"/>
<dbReference type="EMBL" id="KB729958">
    <property type="protein sequence ID" value="ENH75751.1"/>
    <property type="molecule type" value="Genomic_DNA"/>
</dbReference>
<sequence length="55" mass="6315">VSPFKLTRIRVHDMPLNGVPKRLHRNESCVSSFKNITTFEGNCFMQVQELGHNSN</sequence>
<protein>
    <submittedName>
        <fullName evidence="1">Uncharacterized protein</fullName>
    </submittedName>
</protein>